<protein>
    <submittedName>
        <fullName evidence="6">Alpha-glucosidase</fullName>
    </submittedName>
</protein>
<organism evidence="6 7">
    <name type="scientific">Lentinula detonsa</name>
    <dbReference type="NCBI Taxonomy" id="2804962"/>
    <lineage>
        <taxon>Eukaryota</taxon>
        <taxon>Fungi</taxon>
        <taxon>Dikarya</taxon>
        <taxon>Basidiomycota</taxon>
        <taxon>Agaricomycotina</taxon>
        <taxon>Agaricomycetes</taxon>
        <taxon>Agaricomycetidae</taxon>
        <taxon>Agaricales</taxon>
        <taxon>Marasmiineae</taxon>
        <taxon>Omphalotaceae</taxon>
        <taxon>Lentinula</taxon>
    </lineage>
</organism>
<evidence type="ECO:0000256" key="3">
    <source>
        <dbReference type="ARBA" id="ARBA00023295"/>
    </source>
</evidence>
<dbReference type="SUPFAM" id="SSF74650">
    <property type="entry name" value="Galactose mutarotase-like"/>
    <property type="match status" value="1"/>
</dbReference>
<dbReference type="Gene3D" id="2.60.40.1180">
    <property type="entry name" value="Golgi alpha-mannosidase II"/>
    <property type="match status" value="2"/>
</dbReference>
<dbReference type="Gene3D" id="2.60.40.1760">
    <property type="entry name" value="glycosyl hydrolase (family 31)"/>
    <property type="match status" value="1"/>
</dbReference>
<dbReference type="InterPro" id="IPR001190">
    <property type="entry name" value="SRCR"/>
</dbReference>
<accession>A0AA38UYN1</accession>
<dbReference type="Pfam" id="PF13802">
    <property type="entry name" value="Gal_mutarotas_2"/>
    <property type="match status" value="1"/>
</dbReference>
<dbReference type="PANTHER" id="PTHR43053:SF4">
    <property type="entry name" value="MYOGENESIS-REGULATING GLYCOSIDASE"/>
    <property type="match status" value="1"/>
</dbReference>
<dbReference type="CDD" id="cd14752">
    <property type="entry name" value="GH31_N"/>
    <property type="match status" value="1"/>
</dbReference>
<dbReference type="Pfam" id="PF21365">
    <property type="entry name" value="Glyco_hydro_31_3rd"/>
    <property type="match status" value="1"/>
</dbReference>
<dbReference type="InterPro" id="IPR048395">
    <property type="entry name" value="Glyco_hydro_31_C"/>
</dbReference>
<reference evidence="6" key="1">
    <citation type="submission" date="2022-08" db="EMBL/GenBank/DDBJ databases">
        <authorList>
            <consortium name="DOE Joint Genome Institute"/>
            <person name="Min B."/>
            <person name="Riley R."/>
            <person name="Sierra-Patev S."/>
            <person name="Naranjo-Ortiz M."/>
            <person name="Looney B."/>
            <person name="Konkel Z."/>
            <person name="Slot J.C."/>
            <person name="Sakamoto Y."/>
            <person name="Steenwyk J.L."/>
            <person name="Rokas A."/>
            <person name="Carro J."/>
            <person name="Camarero S."/>
            <person name="Ferreira P."/>
            <person name="Molpeceres G."/>
            <person name="Ruiz-Duenas F.J."/>
            <person name="Serrano A."/>
            <person name="Henrissat B."/>
            <person name="Drula E."/>
            <person name="Hughes K.W."/>
            <person name="Mata J.L."/>
            <person name="Ishikawa N.K."/>
            <person name="Vargas-Isla R."/>
            <person name="Ushijima S."/>
            <person name="Smith C.A."/>
            <person name="Ahrendt S."/>
            <person name="Andreopoulos W."/>
            <person name="He G."/>
            <person name="Labutti K."/>
            <person name="Lipzen A."/>
            <person name="Ng V."/>
            <person name="Sandor L."/>
            <person name="Barry K."/>
            <person name="Martinez A.T."/>
            <person name="Xiao Y."/>
            <person name="Gibbons J.G."/>
            <person name="Terashima K."/>
            <person name="Hibbett D.S."/>
            <person name="Grigoriev I.V."/>
        </authorList>
    </citation>
    <scope>NUCLEOTIDE SEQUENCE</scope>
    <source>
        <strain evidence="6">TFB7829</strain>
    </source>
</reference>
<dbReference type="AlphaFoldDB" id="A0AA38UYN1"/>
<gene>
    <name evidence="6" type="ORF">F5890DRAFT_1634065</name>
</gene>
<evidence type="ECO:0000256" key="1">
    <source>
        <dbReference type="ARBA" id="ARBA00007806"/>
    </source>
</evidence>
<dbReference type="GO" id="GO:0030246">
    <property type="term" value="F:carbohydrate binding"/>
    <property type="evidence" value="ECO:0007669"/>
    <property type="project" value="InterPro"/>
</dbReference>
<dbReference type="GO" id="GO:0005975">
    <property type="term" value="P:carbohydrate metabolic process"/>
    <property type="evidence" value="ECO:0007669"/>
    <property type="project" value="InterPro"/>
</dbReference>
<dbReference type="InterPro" id="IPR050985">
    <property type="entry name" value="Alpha-glycosidase_related"/>
</dbReference>
<dbReference type="GO" id="GO:0004553">
    <property type="term" value="F:hydrolase activity, hydrolyzing O-glycosyl compounds"/>
    <property type="evidence" value="ECO:0007669"/>
    <property type="project" value="InterPro"/>
</dbReference>
<comment type="similarity">
    <text evidence="1 4">Belongs to the glycosyl hydrolase 31 family.</text>
</comment>
<comment type="caution">
    <text evidence="6">The sequence shown here is derived from an EMBL/GenBank/DDBJ whole genome shotgun (WGS) entry which is preliminary data.</text>
</comment>
<evidence type="ECO:0000259" key="5">
    <source>
        <dbReference type="PROSITE" id="PS50287"/>
    </source>
</evidence>
<dbReference type="EMBL" id="MU801893">
    <property type="protein sequence ID" value="KAJ3990011.1"/>
    <property type="molecule type" value="Genomic_DNA"/>
</dbReference>
<keyword evidence="2 4" id="KW-0378">Hydrolase</keyword>
<name>A0AA38UYN1_9AGAR</name>
<dbReference type="Gene3D" id="3.20.20.80">
    <property type="entry name" value="Glycosidases"/>
    <property type="match status" value="1"/>
</dbReference>
<evidence type="ECO:0000256" key="4">
    <source>
        <dbReference type="RuleBase" id="RU361185"/>
    </source>
</evidence>
<evidence type="ECO:0000313" key="7">
    <source>
        <dbReference type="Proteomes" id="UP001163850"/>
    </source>
</evidence>
<evidence type="ECO:0000313" key="6">
    <source>
        <dbReference type="EMBL" id="KAJ3990011.1"/>
    </source>
</evidence>
<dbReference type="GO" id="GO:0016020">
    <property type="term" value="C:membrane"/>
    <property type="evidence" value="ECO:0007669"/>
    <property type="project" value="InterPro"/>
</dbReference>
<dbReference type="PROSITE" id="PS50287">
    <property type="entry name" value="SRCR_2"/>
    <property type="match status" value="1"/>
</dbReference>
<dbReference type="InterPro" id="IPR000322">
    <property type="entry name" value="Glyco_hydro_31_TIM"/>
</dbReference>
<dbReference type="CDD" id="cd06593">
    <property type="entry name" value="GH31_xylosidase_YicI"/>
    <property type="match status" value="1"/>
</dbReference>
<feature type="domain" description="SRCR" evidence="5">
    <location>
        <begin position="513"/>
        <end position="564"/>
    </location>
</feature>
<dbReference type="InterPro" id="IPR025887">
    <property type="entry name" value="Glyco_hydro_31_N_dom"/>
</dbReference>
<dbReference type="NCBIfam" id="NF007940">
    <property type="entry name" value="PRK10658.1"/>
    <property type="match status" value="1"/>
</dbReference>
<dbReference type="SUPFAM" id="SSF51011">
    <property type="entry name" value="Glycosyl hydrolase domain"/>
    <property type="match status" value="1"/>
</dbReference>
<dbReference type="SUPFAM" id="SSF117125">
    <property type="entry name" value="Putative glucosidase YicI, C-terminal domain"/>
    <property type="match status" value="1"/>
</dbReference>
<dbReference type="Pfam" id="PF01055">
    <property type="entry name" value="Glyco_hydro_31_2nd"/>
    <property type="match status" value="2"/>
</dbReference>
<evidence type="ECO:0000256" key="2">
    <source>
        <dbReference type="ARBA" id="ARBA00022801"/>
    </source>
</evidence>
<sequence length="824" mass="92352">MKFNDGFWLLKNGVKPYYALQTAKVDEQADGYELQVASRPIRHRGDTLGGPVLTVKVYSPTEGVVGVKIDHFSHSEPTVTIPLFPNAKPIPNINLSKTEADYTLSTGGLEAVITENPYTITFKSPKRILTFAGPKHQGVFDVPSRWTLSTASNSSCLATDTGSNPNPEPIPPIIRYINSELNLSPGELIYGFGEQFGSFVKNGQTVKIWNQDGGTSSDQAYKCVPFYLTNRNYGVFINHPGEVEVEVGSEKVSRVGVSVAGASLEYFIIYGESPLQILEKYTRMTGRPPILPSWTFGLWLSTSFLTSYSSDTVSGFLQGMQDRNVPVRVFHLDCFWMKQYEWCSFTFDPDNFPDPKGYLSSIKQKFGVKICVWSKWIFSIGSLVNLKYAQVNPYISQLSPIFKEGVQGGYFIKRIDGTPWQWDLWQPGLAIVDFTNPKACEWYKAKLNALIDIGVDCFKTDFAERIPHASVKYFDGSDPMRMHNMYSIIYNELVFNILRDRLGEGEAVLFARASFAGGQRWVVLKLDSRTEVLHGSRRFPVHWGGDCESTWEAMAEAMRGCLSLTLSGFAFASHDIGGFEGHPPPEIYQRWVAFGLFSSHSRLHGSSSYRVPWNYGEEAAQNMATLLEAKHSLMPYLYQLAIESTKTGHPMQRAMFLEFPDDRNTHYLDRQFMMGPSLLVAPVFVPQEEETEYYIPVGRWTNFWDHSRTVVGPVWIKEHVTLDQIPVWVRPGTLLLRGPPKTGRPDYDYSKDLRVESFNLAEGETLAKVPGGAVIRADRTSSKVKLTIAEGKASIDSVYLTGIGNTETVVKVDSGATEVVCEVA</sequence>
<proteinExistence type="inferred from homology"/>
<dbReference type="SUPFAM" id="SSF51445">
    <property type="entry name" value="(Trans)glycosidases"/>
    <property type="match status" value="1"/>
</dbReference>
<dbReference type="InterPro" id="IPR013780">
    <property type="entry name" value="Glyco_hydro_b"/>
</dbReference>
<keyword evidence="3 4" id="KW-0326">Glycosidase</keyword>
<dbReference type="Proteomes" id="UP001163850">
    <property type="component" value="Unassembled WGS sequence"/>
</dbReference>
<dbReference type="InterPro" id="IPR011013">
    <property type="entry name" value="Gal_mutarotase_sf_dom"/>
</dbReference>
<dbReference type="InterPro" id="IPR017853">
    <property type="entry name" value="GH"/>
</dbReference>
<dbReference type="PANTHER" id="PTHR43053">
    <property type="entry name" value="GLYCOSIDASE FAMILY 31"/>
    <property type="match status" value="1"/>
</dbReference>